<reference evidence="3" key="1">
    <citation type="submission" date="2021-01" db="EMBL/GenBank/DDBJ databases">
        <authorList>
            <person name="Kaushik A."/>
        </authorList>
    </citation>
    <scope>NUCLEOTIDE SEQUENCE</scope>
    <source>
        <strain evidence="3">AG5</strain>
    </source>
</reference>
<dbReference type="GO" id="GO:0006508">
    <property type="term" value="P:proteolysis"/>
    <property type="evidence" value="ECO:0007669"/>
    <property type="project" value="InterPro"/>
</dbReference>
<name>A0A8H3E181_9AGAM</name>
<gene>
    <name evidence="3" type="ORF">RDB_LOCUS115600</name>
</gene>
<dbReference type="AlphaFoldDB" id="A0A8H3E181"/>
<dbReference type="Proteomes" id="UP000663827">
    <property type="component" value="Unassembled WGS sequence"/>
</dbReference>
<proteinExistence type="inferred from homology"/>
<evidence type="ECO:0000256" key="1">
    <source>
        <dbReference type="ARBA" id="ARBA00009005"/>
    </source>
</evidence>
<dbReference type="PANTHER" id="PTHR48104">
    <property type="entry name" value="METACASPASE-4"/>
    <property type="match status" value="1"/>
</dbReference>
<accession>A0A8H3E181</accession>
<comment type="similarity">
    <text evidence="1">Belongs to the peptidase C14B family.</text>
</comment>
<dbReference type="EMBL" id="CAJNJQ010002574">
    <property type="protein sequence ID" value="CAE7179964.1"/>
    <property type="molecule type" value="Genomic_DNA"/>
</dbReference>
<dbReference type="PANTHER" id="PTHR48104:SF30">
    <property type="entry name" value="METACASPASE-1"/>
    <property type="match status" value="1"/>
</dbReference>
<evidence type="ECO:0000313" key="4">
    <source>
        <dbReference type="Proteomes" id="UP000663827"/>
    </source>
</evidence>
<evidence type="ECO:0000259" key="2">
    <source>
        <dbReference type="Pfam" id="PF00656"/>
    </source>
</evidence>
<dbReference type="GO" id="GO:0005737">
    <property type="term" value="C:cytoplasm"/>
    <property type="evidence" value="ECO:0007669"/>
    <property type="project" value="TreeGrafter"/>
</dbReference>
<dbReference type="Gene3D" id="3.40.50.1460">
    <property type="match status" value="1"/>
</dbReference>
<sequence length="430" mass="48493">MISTMIENYKPWKREKLVPVPGCYGLFVSQPPDPPLPQSTIDMFNAIELAMKNGDNLPNTMDSLGAKVKRRALLVGVQYDGDRRFFHGYSPLLRSAPSDVLQVYRMLLSRGYEPQNIRILVVGAMKGQFLTHPTKHNILDSLKWLFDSAEPGDYRYFHFSGHGYAYEVEEGQGKIARAKPVTSTLVDQDSSVLIESEEQNPSATKSQDKFYREALLTQWGVPPIDEMPKMQEFNLDPSTKISDEEFNARISKLPKGCVLTMTLSCFHGMQMHNVIFASGGPRYRKPILPMNEQEGDRSASSPFEIRSNTAPRNLFVPPVFRLYSNYEFDPKVIMERVQGPDPLDGVQATVFGWSGYSTSPDHVGAFTSTFTDVVQGLKGNISQREMLQEVSRKVGENTEDKDSQPLIQLWVSNSGEDEREEAWMSAPFVV</sequence>
<dbReference type="InterPro" id="IPR011600">
    <property type="entry name" value="Pept_C14_caspase"/>
</dbReference>
<dbReference type="Pfam" id="PF00656">
    <property type="entry name" value="Peptidase_C14"/>
    <property type="match status" value="1"/>
</dbReference>
<dbReference type="GO" id="GO:0004197">
    <property type="term" value="F:cysteine-type endopeptidase activity"/>
    <property type="evidence" value="ECO:0007669"/>
    <property type="project" value="InterPro"/>
</dbReference>
<protein>
    <recommendedName>
        <fullName evidence="2">Peptidase C14 caspase domain-containing protein</fullName>
    </recommendedName>
</protein>
<organism evidence="3 4">
    <name type="scientific">Rhizoctonia solani</name>
    <dbReference type="NCBI Taxonomy" id="456999"/>
    <lineage>
        <taxon>Eukaryota</taxon>
        <taxon>Fungi</taxon>
        <taxon>Dikarya</taxon>
        <taxon>Basidiomycota</taxon>
        <taxon>Agaricomycotina</taxon>
        <taxon>Agaricomycetes</taxon>
        <taxon>Cantharellales</taxon>
        <taxon>Ceratobasidiaceae</taxon>
        <taxon>Rhizoctonia</taxon>
    </lineage>
</organism>
<comment type="caution">
    <text evidence="3">The sequence shown here is derived from an EMBL/GenBank/DDBJ whole genome shotgun (WGS) entry which is preliminary data.</text>
</comment>
<evidence type="ECO:0000313" key="3">
    <source>
        <dbReference type="EMBL" id="CAE7179964.1"/>
    </source>
</evidence>
<feature type="domain" description="Peptidase C14 caspase" evidence="2">
    <location>
        <begin position="69"/>
        <end position="168"/>
    </location>
</feature>
<dbReference type="InterPro" id="IPR050452">
    <property type="entry name" value="Metacaspase"/>
</dbReference>